<evidence type="ECO:0000256" key="19">
    <source>
        <dbReference type="ARBA" id="ARBA00023180"/>
    </source>
</evidence>
<dbReference type="EMBL" id="JAZDWU010000001">
    <property type="protein sequence ID" value="KAL0013834.1"/>
    <property type="molecule type" value="Genomic_DNA"/>
</dbReference>
<protein>
    <recommendedName>
        <fullName evidence="4">non-specific serine/threonine protein kinase</fullName>
        <ecNumber evidence="4">2.7.11.1</ecNumber>
    </recommendedName>
</protein>
<dbReference type="Gene3D" id="3.80.10.10">
    <property type="entry name" value="Ribonuclease Inhibitor"/>
    <property type="match status" value="4"/>
</dbReference>
<feature type="signal peptide" evidence="24">
    <location>
        <begin position="1"/>
        <end position="25"/>
    </location>
</feature>
<evidence type="ECO:0000256" key="2">
    <source>
        <dbReference type="ARBA" id="ARBA00004479"/>
    </source>
</evidence>
<evidence type="ECO:0000256" key="20">
    <source>
        <dbReference type="ARBA" id="ARBA00047899"/>
    </source>
</evidence>
<evidence type="ECO:0000256" key="22">
    <source>
        <dbReference type="PROSITE-ProRule" id="PRU10141"/>
    </source>
</evidence>
<dbReference type="SMART" id="SM00369">
    <property type="entry name" value="LRR_TYP"/>
    <property type="match status" value="10"/>
</dbReference>
<dbReference type="InterPro" id="IPR008271">
    <property type="entry name" value="Ser/Thr_kinase_AS"/>
</dbReference>
<feature type="transmembrane region" description="Helical" evidence="23">
    <location>
        <begin position="776"/>
        <end position="797"/>
    </location>
</feature>
<dbReference type="Pfam" id="PF23598">
    <property type="entry name" value="LRR_14"/>
    <property type="match status" value="1"/>
</dbReference>
<comment type="caution">
    <text evidence="26">The sequence shown here is derived from an EMBL/GenBank/DDBJ whole genome shotgun (WGS) entry which is preliminary data.</text>
</comment>
<dbReference type="PROSITE" id="PS00107">
    <property type="entry name" value="PROTEIN_KINASE_ATP"/>
    <property type="match status" value="1"/>
</dbReference>
<evidence type="ECO:0000256" key="14">
    <source>
        <dbReference type="ARBA" id="ARBA00022777"/>
    </source>
</evidence>
<evidence type="ECO:0000256" key="8">
    <source>
        <dbReference type="ARBA" id="ARBA00022614"/>
    </source>
</evidence>
<dbReference type="GO" id="GO:0004674">
    <property type="term" value="F:protein serine/threonine kinase activity"/>
    <property type="evidence" value="ECO:0007669"/>
    <property type="project" value="UniProtKB-KW"/>
</dbReference>
<dbReference type="PROSITE" id="PS50011">
    <property type="entry name" value="PROTEIN_KINASE_DOM"/>
    <property type="match status" value="1"/>
</dbReference>
<dbReference type="Proteomes" id="UP001459277">
    <property type="component" value="Unassembled WGS sequence"/>
</dbReference>
<evidence type="ECO:0000256" key="7">
    <source>
        <dbReference type="ARBA" id="ARBA00022553"/>
    </source>
</evidence>
<dbReference type="InterPro" id="IPR013210">
    <property type="entry name" value="LRR_N_plant-typ"/>
</dbReference>
<dbReference type="Pfam" id="PF00069">
    <property type="entry name" value="Pkinase"/>
    <property type="match status" value="1"/>
</dbReference>
<dbReference type="Gene3D" id="1.10.510.10">
    <property type="entry name" value="Transferase(Phosphotransferase) domain 1"/>
    <property type="match status" value="1"/>
</dbReference>
<keyword evidence="7" id="KW-0597">Phosphoprotein</keyword>
<dbReference type="Gene3D" id="3.30.200.20">
    <property type="entry name" value="Phosphorylase Kinase, domain 1"/>
    <property type="match status" value="1"/>
</dbReference>
<keyword evidence="9" id="KW-0808">Transferase</keyword>
<comment type="similarity">
    <text evidence="3">Belongs to the protein kinase superfamily. Ser/Thr protein kinase family.</text>
</comment>
<dbReference type="SUPFAM" id="SSF56112">
    <property type="entry name" value="Protein kinase-like (PK-like)"/>
    <property type="match status" value="1"/>
</dbReference>
<keyword evidence="27" id="KW-1185">Reference proteome</keyword>
<dbReference type="InterPro" id="IPR001611">
    <property type="entry name" value="Leu-rich_rpt"/>
</dbReference>
<evidence type="ECO:0000256" key="9">
    <source>
        <dbReference type="ARBA" id="ARBA00022679"/>
    </source>
</evidence>
<keyword evidence="17 23" id="KW-0472">Membrane</keyword>
<dbReference type="FunFam" id="3.30.200.20:FF:000661">
    <property type="entry name" value="Serine-threonine protein kinase plant-type"/>
    <property type="match status" value="1"/>
</dbReference>
<dbReference type="InterPro" id="IPR000719">
    <property type="entry name" value="Prot_kinase_dom"/>
</dbReference>
<evidence type="ECO:0000256" key="21">
    <source>
        <dbReference type="ARBA" id="ARBA00048679"/>
    </source>
</evidence>
<dbReference type="Pfam" id="PF08263">
    <property type="entry name" value="LRRNT_2"/>
    <property type="match status" value="1"/>
</dbReference>
<dbReference type="SMART" id="SM00220">
    <property type="entry name" value="S_TKc"/>
    <property type="match status" value="1"/>
</dbReference>
<dbReference type="PROSITE" id="PS00108">
    <property type="entry name" value="PROTEIN_KINASE_ST"/>
    <property type="match status" value="1"/>
</dbReference>
<dbReference type="InterPro" id="IPR017441">
    <property type="entry name" value="Protein_kinase_ATP_BS"/>
</dbReference>
<keyword evidence="15 22" id="KW-0067">ATP-binding</keyword>
<feature type="binding site" evidence="22">
    <location>
        <position position="862"/>
    </location>
    <ligand>
        <name>ATP</name>
        <dbReference type="ChEBI" id="CHEBI:30616"/>
    </ligand>
</feature>
<dbReference type="GO" id="GO:0005524">
    <property type="term" value="F:ATP binding"/>
    <property type="evidence" value="ECO:0007669"/>
    <property type="project" value="UniProtKB-UniRule"/>
</dbReference>
<dbReference type="SMART" id="SM00365">
    <property type="entry name" value="LRR_SD22"/>
    <property type="match status" value="5"/>
</dbReference>
<evidence type="ECO:0000256" key="24">
    <source>
        <dbReference type="SAM" id="SignalP"/>
    </source>
</evidence>
<dbReference type="InterPro" id="IPR050647">
    <property type="entry name" value="Plant_LRR-RLKs"/>
</dbReference>
<dbReference type="FunFam" id="3.80.10.10:FF:000233">
    <property type="entry name" value="Leucine-rich repeat receptor-like protein kinase TDR"/>
    <property type="match status" value="1"/>
</dbReference>
<dbReference type="Pfam" id="PF13855">
    <property type="entry name" value="LRR_8"/>
    <property type="match status" value="2"/>
</dbReference>
<keyword evidence="5" id="KW-1003">Cell membrane</keyword>
<dbReference type="InterPro" id="IPR011009">
    <property type="entry name" value="Kinase-like_dom_sf"/>
</dbReference>
<evidence type="ECO:0000256" key="6">
    <source>
        <dbReference type="ARBA" id="ARBA00022527"/>
    </source>
</evidence>
<reference evidence="26 27" key="1">
    <citation type="submission" date="2024-01" db="EMBL/GenBank/DDBJ databases">
        <title>A telomere-to-telomere, gap-free genome of sweet tea (Lithocarpus litseifolius).</title>
        <authorList>
            <person name="Zhou J."/>
        </authorList>
    </citation>
    <scope>NUCLEOTIDE SEQUENCE [LARGE SCALE GENOMIC DNA]</scope>
    <source>
        <strain evidence="26">Zhou-2022a</strain>
        <tissue evidence="26">Leaf</tissue>
    </source>
</reference>
<comment type="catalytic activity">
    <reaction evidence="21">
        <text>L-seryl-[protein] + ATP = O-phospho-L-seryl-[protein] + ADP + H(+)</text>
        <dbReference type="Rhea" id="RHEA:17989"/>
        <dbReference type="Rhea" id="RHEA-COMP:9863"/>
        <dbReference type="Rhea" id="RHEA-COMP:11604"/>
        <dbReference type="ChEBI" id="CHEBI:15378"/>
        <dbReference type="ChEBI" id="CHEBI:29999"/>
        <dbReference type="ChEBI" id="CHEBI:30616"/>
        <dbReference type="ChEBI" id="CHEBI:83421"/>
        <dbReference type="ChEBI" id="CHEBI:456216"/>
        <dbReference type="EC" id="2.7.11.1"/>
    </reaction>
</comment>
<evidence type="ECO:0000313" key="26">
    <source>
        <dbReference type="EMBL" id="KAL0013834.1"/>
    </source>
</evidence>
<proteinExistence type="inferred from homology"/>
<dbReference type="PRINTS" id="PR00019">
    <property type="entry name" value="LEURICHRPT"/>
</dbReference>
<keyword evidence="19" id="KW-0325">Glycoprotein</keyword>
<evidence type="ECO:0000256" key="10">
    <source>
        <dbReference type="ARBA" id="ARBA00022692"/>
    </source>
</evidence>
<dbReference type="Pfam" id="PF00560">
    <property type="entry name" value="LRR_1"/>
    <property type="match status" value="4"/>
</dbReference>
<keyword evidence="8" id="KW-0433">Leucine-rich repeat</keyword>
<keyword evidence="12" id="KW-0677">Repeat</keyword>
<dbReference type="PROSITE" id="PS51450">
    <property type="entry name" value="LRR"/>
    <property type="match status" value="2"/>
</dbReference>
<feature type="domain" description="Protein kinase" evidence="25">
    <location>
        <begin position="834"/>
        <end position="1113"/>
    </location>
</feature>
<dbReference type="InterPro" id="IPR003591">
    <property type="entry name" value="Leu-rich_rpt_typical-subtyp"/>
</dbReference>
<evidence type="ECO:0000256" key="12">
    <source>
        <dbReference type="ARBA" id="ARBA00022737"/>
    </source>
</evidence>
<dbReference type="GO" id="GO:0005886">
    <property type="term" value="C:plasma membrane"/>
    <property type="evidence" value="ECO:0007669"/>
    <property type="project" value="UniProtKB-SubCell"/>
</dbReference>
<dbReference type="PANTHER" id="PTHR48056:SF73">
    <property type="entry name" value="LRR RECEPTOR-LIKE SERINE_THREONINE-PROTEIN KINASE EFR"/>
    <property type="match status" value="1"/>
</dbReference>
<dbReference type="GO" id="GO:0033612">
    <property type="term" value="F:receptor serine/threonine kinase binding"/>
    <property type="evidence" value="ECO:0007669"/>
    <property type="project" value="TreeGrafter"/>
</dbReference>
<evidence type="ECO:0000256" key="16">
    <source>
        <dbReference type="ARBA" id="ARBA00022989"/>
    </source>
</evidence>
<keyword evidence="14" id="KW-0418">Kinase</keyword>
<evidence type="ECO:0000256" key="23">
    <source>
        <dbReference type="SAM" id="Phobius"/>
    </source>
</evidence>
<evidence type="ECO:0000256" key="15">
    <source>
        <dbReference type="ARBA" id="ARBA00022840"/>
    </source>
</evidence>
<accession>A0AAW2DUK0</accession>
<keyword evidence="10 23" id="KW-0812">Transmembrane</keyword>
<gene>
    <name evidence="26" type="ORF">SO802_000903</name>
</gene>
<keyword evidence="18" id="KW-0675">Receptor</keyword>
<comment type="subcellular location">
    <subcellularLocation>
        <location evidence="1">Cell membrane</location>
        <topology evidence="1">Single-pass membrane protein</topology>
    </subcellularLocation>
    <subcellularLocation>
        <location evidence="2">Membrane</location>
        <topology evidence="2">Single-pass type I membrane protein</topology>
    </subcellularLocation>
</comment>
<evidence type="ECO:0000259" key="25">
    <source>
        <dbReference type="PROSITE" id="PS50011"/>
    </source>
</evidence>
<name>A0AAW2DUK0_9ROSI</name>
<evidence type="ECO:0000256" key="1">
    <source>
        <dbReference type="ARBA" id="ARBA00004162"/>
    </source>
</evidence>
<dbReference type="PANTHER" id="PTHR48056">
    <property type="entry name" value="LRR RECEPTOR-LIKE SERINE/THREONINE-PROTEIN KINASE-RELATED"/>
    <property type="match status" value="1"/>
</dbReference>
<evidence type="ECO:0000256" key="4">
    <source>
        <dbReference type="ARBA" id="ARBA00012513"/>
    </source>
</evidence>
<keyword evidence="11 24" id="KW-0732">Signal</keyword>
<organism evidence="26 27">
    <name type="scientific">Lithocarpus litseifolius</name>
    <dbReference type="NCBI Taxonomy" id="425828"/>
    <lineage>
        <taxon>Eukaryota</taxon>
        <taxon>Viridiplantae</taxon>
        <taxon>Streptophyta</taxon>
        <taxon>Embryophyta</taxon>
        <taxon>Tracheophyta</taxon>
        <taxon>Spermatophyta</taxon>
        <taxon>Magnoliopsida</taxon>
        <taxon>eudicotyledons</taxon>
        <taxon>Gunneridae</taxon>
        <taxon>Pentapetalae</taxon>
        <taxon>rosids</taxon>
        <taxon>fabids</taxon>
        <taxon>Fagales</taxon>
        <taxon>Fagaceae</taxon>
        <taxon>Lithocarpus</taxon>
    </lineage>
</organism>
<keyword evidence="13 22" id="KW-0547">Nucleotide-binding</keyword>
<dbReference type="FunFam" id="3.80.10.10:FF:000095">
    <property type="entry name" value="LRR receptor-like serine/threonine-protein kinase GSO1"/>
    <property type="match status" value="1"/>
</dbReference>
<keyword evidence="16 23" id="KW-1133">Transmembrane helix</keyword>
<keyword evidence="6" id="KW-0723">Serine/threonine-protein kinase</keyword>
<dbReference type="InterPro" id="IPR032675">
    <property type="entry name" value="LRR_dom_sf"/>
</dbReference>
<dbReference type="AlphaFoldDB" id="A0AAW2DUK0"/>
<evidence type="ECO:0000256" key="18">
    <source>
        <dbReference type="ARBA" id="ARBA00023170"/>
    </source>
</evidence>
<evidence type="ECO:0000256" key="3">
    <source>
        <dbReference type="ARBA" id="ARBA00008684"/>
    </source>
</evidence>
<dbReference type="GO" id="GO:0009791">
    <property type="term" value="P:post-embryonic development"/>
    <property type="evidence" value="ECO:0007669"/>
    <property type="project" value="UniProtKB-ARBA"/>
</dbReference>
<dbReference type="SUPFAM" id="SSF52058">
    <property type="entry name" value="L domain-like"/>
    <property type="match status" value="3"/>
</dbReference>
<evidence type="ECO:0000313" key="27">
    <source>
        <dbReference type="Proteomes" id="UP001459277"/>
    </source>
</evidence>
<evidence type="ECO:0000256" key="11">
    <source>
        <dbReference type="ARBA" id="ARBA00022729"/>
    </source>
</evidence>
<dbReference type="FunFam" id="3.80.10.10:FF:000101">
    <property type="entry name" value="LRR receptor-like serine/threonine-protein kinase ERECTA"/>
    <property type="match status" value="1"/>
</dbReference>
<dbReference type="FunFam" id="1.10.510.10:FF:000358">
    <property type="entry name" value="Putative leucine-rich repeat receptor-like serine/threonine-protein kinase"/>
    <property type="match status" value="1"/>
</dbReference>
<evidence type="ECO:0000256" key="5">
    <source>
        <dbReference type="ARBA" id="ARBA00022475"/>
    </source>
</evidence>
<dbReference type="InterPro" id="IPR055414">
    <property type="entry name" value="LRR_R13L4/SHOC2-like"/>
</dbReference>
<sequence length="1120" mass="123797">MLLIEMPSILLLLLLAFLLVQPCIPHMSQSSNNFTDQSALIAFKSKITFAPNDTAFTAAGNWSTTTNFCEWFGVSCSRRRKRVTALNLSYVGLHGTISPHIANLSFLVSLHLSNNSFYGFLPHEISRLHRLRVLILSFNLLEGSIPPTIHNCQKLEYLDLYNNKLSGGIPKELGMLPMLRELDLGSNSLMGAIPWSLGNMSSLKILNLESNNLSGTFPLVIFNMSFITTIGITENHISGTLPMNLCKHCPNLQGLYISFNEFSGKLPSQFNHCRELFLLSLSYNKFDGSIPKGFGSLEKLEILNLGDNNLTGNIPPIISNLSMLQKFSIGENNIEGSIPSDFWRLPNLAILQFFHNDLTGTIPQNIFNITSLIELSLAENSFTGKFPPGTRTSCPNLKNLFLGHNKINGHIPSYLSNCSHLIIVDFDRNLLSGSIPRSLGNLKYLKILTLGDNQLTEEPGHQEHSFLTSLTSCRFLEEITISLNPLNITIPDAIGNLSVSLKYILAGRCQIKGQIPMGIGSLKNLNLLILLGNSLTGRIPSTIGGLESLQSLYLGDNMIEGFIPKQLCKLRNLGDLDLSNNSLSGSIPNCIGSLNLLQKLNLSYNGLTSSIPLNLWSLKNLIFLDLSMNSLVGSLSPNMTKLVVIVDMDLSRNQITGNIPGIIGTFESLSYLNLSMNSFQGDIPQSFGQLKGLEKLDLSYNNLSSAIPKSLEALPFLNYLNLSFNDLSGEIPSGGPFANFTRKSFLGNKALCGNPIFGVPPCTSPSSRGLKVKQLFLKYIVPAIASFLIFASLVIMLRRHPRCNIHILGLPITLPSVDYRMISYHELCCGTNNFCERNLLGIGGFGSVYKGTLSDGTIVAVKVLNLQLEGAFKSFDVECMVLRAIRHRNLVKVISTCSNTEFRALVLQYMSNGSLEKWLYSHNYCLNLVQRVSIMVDVALALDYLHNGQSEPVVHCDLKPNNILLDEDMVAHVGDFGIAKILAENKDVTQTKTLGTIGYIAPEYGFEGRVSTKSDIYSYGIILLEMITRKKPTNDMFVGELAMRQWILSLPYKMEVVDDGLLRIEDGRDVTFMQTILSSIFELGLRCSEELPDQRLDIKDVVAKVNKIKLALLGNRNRGI</sequence>
<evidence type="ECO:0000256" key="17">
    <source>
        <dbReference type="ARBA" id="ARBA00023136"/>
    </source>
</evidence>
<feature type="chain" id="PRO_5043665757" description="non-specific serine/threonine protein kinase" evidence="24">
    <location>
        <begin position="26"/>
        <end position="1120"/>
    </location>
</feature>
<evidence type="ECO:0000256" key="13">
    <source>
        <dbReference type="ARBA" id="ARBA00022741"/>
    </source>
</evidence>
<comment type="catalytic activity">
    <reaction evidence="20">
        <text>L-threonyl-[protein] + ATP = O-phospho-L-threonyl-[protein] + ADP + H(+)</text>
        <dbReference type="Rhea" id="RHEA:46608"/>
        <dbReference type="Rhea" id="RHEA-COMP:11060"/>
        <dbReference type="Rhea" id="RHEA-COMP:11605"/>
        <dbReference type="ChEBI" id="CHEBI:15378"/>
        <dbReference type="ChEBI" id="CHEBI:30013"/>
        <dbReference type="ChEBI" id="CHEBI:30616"/>
        <dbReference type="ChEBI" id="CHEBI:61977"/>
        <dbReference type="ChEBI" id="CHEBI:456216"/>
        <dbReference type="EC" id="2.7.11.1"/>
    </reaction>
</comment>
<dbReference type="EC" id="2.7.11.1" evidence="4"/>